<dbReference type="Proteomes" id="UP001431209">
    <property type="component" value="Unassembled WGS sequence"/>
</dbReference>
<comment type="caution">
    <text evidence="1">The sequence shown here is derived from an EMBL/GenBank/DDBJ whole genome shotgun (WGS) entry which is preliminary data.</text>
</comment>
<accession>A0AAW2ZJ16</accession>
<name>A0AAW2ZJ16_9EUKA</name>
<proteinExistence type="predicted"/>
<sequence length="393" mass="45601">MVNEVLYDFDLEVILDNDLLRECFSKYLVRTNNNGLLDTLNEINKYMRYIGVNARYQSAIRIIDELLVNGAFKTLPEGPEVANQLKLDFKNCSNLNCPITLFNTPREKIHEALSSTYRSSFLASKDLKKHVDAMIKENKDYLDIMGVKVQRLSIPNDVNIQGFPYNFDKIEITNKDFDNHLNDFKDKDMWDLISKSERGSIHGSKKIFYNEGRGIRKTKEVYKINFPNDVLFASQFSCYSDKKLDGVLHHQLIREIDLGEYKGILVRTLVRMPFPYQDRQCINCVCARRFANGDIFVVKKSLKLPEFKNTSQVQSHVYCGVMLERRPDDKTKMTRTSFIDNHIIAGNPKAIINRIFDNDYVANIEESCFEWTVNVGLQNSILYKTMCQNALMK</sequence>
<dbReference type="EMBL" id="JAOPGA020001609">
    <property type="protein sequence ID" value="KAL0489858.1"/>
    <property type="molecule type" value="Genomic_DNA"/>
</dbReference>
<dbReference type="Gene3D" id="3.30.530.20">
    <property type="match status" value="1"/>
</dbReference>
<gene>
    <name evidence="1" type="ORF">AKO1_005970</name>
</gene>
<organism evidence="1 2">
    <name type="scientific">Acrasis kona</name>
    <dbReference type="NCBI Taxonomy" id="1008807"/>
    <lineage>
        <taxon>Eukaryota</taxon>
        <taxon>Discoba</taxon>
        <taxon>Heterolobosea</taxon>
        <taxon>Tetramitia</taxon>
        <taxon>Eutetramitia</taxon>
        <taxon>Acrasidae</taxon>
        <taxon>Acrasis</taxon>
    </lineage>
</organism>
<dbReference type="InterPro" id="IPR036305">
    <property type="entry name" value="RGS_sf"/>
</dbReference>
<dbReference type="AlphaFoldDB" id="A0AAW2ZJ16"/>
<keyword evidence="2" id="KW-1185">Reference proteome</keyword>
<reference evidence="1 2" key="1">
    <citation type="submission" date="2024-03" db="EMBL/GenBank/DDBJ databases">
        <title>The Acrasis kona genome and developmental transcriptomes reveal deep origins of eukaryotic multicellular pathways.</title>
        <authorList>
            <person name="Sheikh S."/>
            <person name="Fu C.-J."/>
            <person name="Brown M.W."/>
            <person name="Baldauf S.L."/>
        </authorList>
    </citation>
    <scope>NUCLEOTIDE SEQUENCE [LARGE SCALE GENOMIC DNA]</scope>
    <source>
        <strain evidence="1 2">ATCC MYA-3509</strain>
    </source>
</reference>
<dbReference type="SUPFAM" id="SSF55961">
    <property type="entry name" value="Bet v1-like"/>
    <property type="match status" value="1"/>
</dbReference>
<dbReference type="InterPro" id="IPR044926">
    <property type="entry name" value="RGS_subdomain_2"/>
</dbReference>
<dbReference type="InterPro" id="IPR023393">
    <property type="entry name" value="START-like_dom_sf"/>
</dbReference>
<evidence type="ECO:0000313" key="2">
    <source>
        <dbReference type="Proteomes" id="UP001431209"/>
    </source>
</evidence>
<protein>
    <submittedName>
        <fullName evidence="1">ThrS</fullName>
    </submittedName>
</protein>
<dbReference type="Gene3D" id="1.10.167.10">
    <property type="entry name" value="Regulator of G-protein Signalling 4, domain 2"/>
    <property type="match status" value="1"/>
</dbReference>
<evidence type="ECO:0000313" key="1">
    <source>
        <dbReference type="EMBL" id="KAL0489858.1"/>
    </source>
</evidence>
<dbReference type="SUPFAM" id="SSF48097">
    <property type="entry name" value="Regulator of G-protein signaling, RGS"/>
    <property type="match status" value="1"/>
</dbReference>